<comment type="caution">
    <text evidence="3">The sequence shown here is derived from an EMBL/GenBank/DDBJ whole genome shotgun (WGS) entry which is preliminary data.</text>
</comment>
<dbReference type="InterPro" id="IPR037126">
    <property type="entry name" value="PdaC/RsiV-like_sf"/>
</dbReference>
<feature type="transmembrane region" description="Helical" evidence="1">
    <location>
        <begin position="12"/>
        <end position="29"/>
    </location>
</feature>
<dbReference type="Gene3D" id="3.30.565.40">
    <property type="entry name" value="Fervidobacterium nodosum Rt17-B1 like"/>
    <property type="match status" value="1"/>
</dbReference>
<organism evidence="3 4">
    <name type="scientific">Candidatus Vogelbacteria bacterium CG10_big_fil_rev_8_21_14_0_10_51_16</name>
    <dbReference type="NCBI Taxonomy" id="1975045"/>
    <lineage>
        <taxon>Bacteria</taxon>
        <taxon>Candidatus Vogeliibacteriota</taxon>
    </lineage>
</organism>
<dbReference type="EMBL" id="PCYI01000018">
    <property type="protein sequence ID" value="PIR44858.1"/>
    <property type="molecule type" value="Genomic_DNA"/>
</dbReference>
<keyword evidence="1" id="KW-0472">Membrane</keyword>
<reference evidence="3 4" key="1">
    <citation type="submission" date="2017-09" db="EMBL/GenBank/DDBJ databases">
        <title>Depth-based differentiation of microbial function through sediment-hosted aquifers and enrichment of novel symbionts in the deep terrestrial subsurface.</title>
        <authorList>
            <person name="Probst A.J."/>
            <person name="Ladd B."/>
            <person name="Jarett J.K."/>
            <person name="Geller-Mcgrath D.E."/>
            <person name="Sieber C.M."/>
            <person name="Emerson J.B."/>
            <person name="Anantharaman K."/>
            <person name="Thomas B.C."/>
            <person name="Malmstrom R."/>
            <person name="Stieglmeier M."/>
            <person name="Klingl A."/>
            <person name="Woyke T."/>
            <person name="Ryan C.M."/>
            <person name="Banfield J.F."/>
        </authorList>
    </citation>
    <scope>NUCLEOTIDE SEQUENCE [LARGE SCALE GENOMIC DNA]</scope>
    <source>
        <strain evidence="3">CG10_big_fil_rev_8_21_14_0_10_51_16</strain>
    </source>
</reference>
<dbReference type="Pfam" id="PF11738">
    <property type="entry name" value="DUF3298"/>
    <property type="match status" value="1"/>
</dbReference>
<gene>
    <name evidence="3" type="ORF">COV10_02440</name>
</gene>
<keyword evidence="1" id="KW-0812">Transmembrane</keyword>
<proteinExistence type="predicted"/>
<keyword evidence="1" id="KW-1133">Transmembrane helix</keyword>
<dbReference type="Gene3D" id="3.90.640.20">
    <property type="entry name" value="Heat-shock cognate protein, ATPase"/>
    <property type="match status" value="1"/>
</dbReference>
<evidence type="ECO:0000256" key="1">
    <source>
        <dbReference type="SAM" id="Phobius"/>
    </source>
</evidence>
<dbReference type="InterPro" id="IPR021729">
    <property type="entry name" value="DUF3298"/>
</dbReference>
<accession>A0A2H0REB0</accession>
<sequence length="275" mass="30688">MKSCTQRYYAPLFFLVALMFVVSVSFLIGKGDGPAFERVYIAERAIVETDVGGRYHIDVQYPELRGWRDREAQKKVNSIVLASVLEELDAFRSAVLESDSSVARSRESALVVTYAIEQMPTITVDSQAREGGAPVPLLSIRFVHSPYYAGAAHPDGHASGVTFRLDTGEQVRLENFFVSPEAALSHLAGRAVEELRKQLAPFTGGSDRRFGDQISRGTTPTKDHYKHFVMGENGLVLIFNPYQVAPYVFGILDVKVSWGELAEILRPEWRFLARD</sequence>
<dbReference type="AlphaFoldDB" id="A0A2H0REB0"/>
<evidence type="ECO:0000259" key="2">
    <source>
        <dbReference type="Pfam" id="PF11738"/>
    </source>
</evidence>
<evidence type="ECO:0000313" key="4">
    <source>
        <dbReference type="Proteomes" id="UP000228767"/>
    </source>
</evidence>
<protein>
    <recommendedName>
        <fullName evidence="2">DUF3298 domain-containing protein</fullName>
    </recommendedName>
</protein>
<dbReference type="Proteomes" id="UP000228767">
    <property type="component" value="Unassembled WGS sequence"/>
</dbReference>
<feature type="domain" description="DUF3298" evidence="2">
    <location>
        <begin position="175"/>
        <end position="258"/>
    </location>
</feature>
<name>A0A2H0REB0_9BACT</name>
<evidence type="ECO:0000313" key="3">
    <source>
        <dbReference type="EMBL" id="PIR44858.1"/>
    </source>
</evidence>